<dbReference type="EMBL" id="JAAAMV010000001">
    <property type="protein sequence ID" value="NBD23051.1"/>
    <property type="molecule type" value="Genomic_DNA"/>
</dbReference>
<dbReference type="Proteomes" id="UP000665561">
    <property type="component" value="Unassembled WGS sequence"/>
</dbReference>
<dbReference type="Pfam" id="PF07875">
    <property type="entry name" value="Coat_F"/>
    <property type="match status" value="1"/>
</dbReference>
<dbReference type="RefSeq" id="WP_161741439.1">
    <property type="nucleotide sequence ID" value="NZ_JAAAMV010000001.1"/>
</dbReference>
<dbReference type="InterPro" id="IPR012851">
    <property type="entry name" value="Spore_coat_CotF-like"/>
</dbReference>
<gene>
    <name evidence="1" type="ORF">GT019_04110</name>
</gene>
<evidence type="ECO:0000313" key="2">
    <source>
        <dbReference type="Proteomes" id="UP000665561"/>
    </source>
</evidence>
<accession>A0ABW9XKL9</accession>
<reference evidence="1 2" key="1">
    <citation type="submission" date="2020-01" db="EMBL/GenBank/DDBJ databases">
        <title>Paenibacillus soybeanensis sp. nov. isolated from the nodules of soybean (Glycine max(L.) Merr).</title>
        <authorList>
            <person name="Wang H."/>
        </authorList>
    </citation>
    <scope>NUCLEOTIDE SEQUENCE [LARGE SCALE GENOMIC DNA]</scope>
    <source>
        <strain evidence="1 2">T1</strain>
    </source>
</reference>
<dbReference type="InterPro" id="IPR012347">
    <property type="entry name" value="Ferritin-like"/>
</dbReference>
<organism evidence="1 2">
    <name type="scientific">Paenibacillus glycinis</name>
    <dbReference type="NCBI Taxonomy" id="2697035"/>
    <lineage>
        <taxon>Bacteria</taxon>
        <taxon>Bacillati</taxon>
        <taxon>Bacillota</taxon>
        <taxon>Bacilli</taxon>
        <taxon>Bacillales</taxon>
        <taxon>Paenibacillaceae</taxon>
        <taxon>Paenibacillus</taxon>
    </lineage>
</organism>
<comment type="caution">
    <text evidence="1">The sequence shown here is derived from an EMBL/GenBank/DDBJ whole genome shotgun (WGS) entry which is preliminary data.</text>
</comment>
<protein>
    <submittedName>
        <fullName evidence="1">Spore coat protein</fullName>
    </submittedName>
</protein>
<sequence>MNSPLSLPEEDIANTILADLKRVTREYATAATESVCPQIRQMFTDLLNETLTMQGDLYTTLKQANLYNASSPVLQQEIDKQVVQYKQTQQKTVQFAQQSTVQFQ</sequence>
<keyword evidence="1" id="KW-0167">Capsid protein</keyword>
<evidence type="ECO:0000313" key="1">
    <source>
        <dbReference type="EMBL" id="NBD23051.1"/>
    </source>
</evidence>
<keyword evidence="2" id="KW-1185">Reference proteome</keyword>
<dbReference type="Gene3D" id="1.20.1260.10">
    <property type="match status" value="1"/>
</dbReference>
<proteinExistence type="predicted"/>
<keyword evidence="1" id="KW-0946">Virion</keyword>
<name>A0ABW9XKL9_9BACL</name>